<evidence type="ECO:0000256" key="1">
    <source>
        <dbReference type="ARBA" id="ARBA00010541"/>
    </source>
</evidence>
<dbReference type="InterPro" id="IPR051201">
    <property type="entry name" value="Chloro_Bact_Ser_Proteases"/>
</dbReference>
<gene>
    <name evidence="5" type="ORF">HMPREF9193_00291</name>
</gene>
<name>A0ABN0P1Q4_TRELE</name>
<dbReference type="Gene3D" id="2.40.10.10">
    <property type="entry name" value="Trypsin-like serine proteases"/>
    <property type="match status" value="2"/>
</dbReference>
<keyword evidence="6" id="KW-1185">Reference proteome</keyword>
<dbReference type="InterPro" id="IPR001478">
    <property type="entry name" value="PDZ"/>
</dbReference>
<dbReference type="InterPro" id="IPR036034">
    <property type="entry name" value="PDZ_sf"/>
</dbReference>
<evidence type="ECO:0000256" key="3">
    <source>
        <dbReference type="ARBA" id="ARBA00022801"/>
    </source>
</evidence>
<evidence type="ECO:0000313" key="6">
    <source>
        <dbReference type="Proteomes" id="UP000016649"/>
    </source>
</evidence>
<dbReference type="PROSITE" id="PS50106">
    <property type="entry name" value="PDZ"/>
    <property type="match status" value="1"/>
</dbReference>
<sequence>MKLYTKRHVILAAAASAFLGLAVAGIFIFIYGIHCKSSAHGKTEAEYVMHNSFSENDAASSEQTDTLTDSFVLQTSEPAEKPVRNTSDKSTLYTQDELQNISVYERCNEAVVNINTQVMAVNWFLEPVPQNGGSGSGSIIDKRGYVVTNVHVIENAYKIYISLSDGTQYEGSVVGTDEASDIAVLKFEAPRGTELKTIGFGNSDSLKVGQKLIAIGNPFGLERTMTTGIVSGLGRPIQSSSGNIIRNMIQTDTAINPGNSGGPLLDTQGRMVGINNMIYSTSGSSAGIGFAVPVNTAKRVVADLIQYGAVRRGVLDPKAKLVQLNSSIASYAKLSVSSGLLISELTQGGNAEKAGLRAGTEAVRYGSSRNAVIIYLGGDVITAIDGTAVSGYADYYSLLESKKPGDSVTLTVQRGKKSERITVVLSEAK</sequence>
<dbReference type="Gene3D" id="2.30.42.10">
    <property type="match status" value="1"/>
</dbReference>
<dbReference type="Pfam" id="PF13365">
    <property type="entry name" value="Trypsin_2"/>
    <property type="match status" value="1"/>
</dbReference>
<accession>A0ABN0P1Q4</accession>
<dbReference type="PRINTS" id="PR00834">
    <property type="entry name" value="PROTEASES2C"/>
</dbReference>
<evidence type="ECO:0000259" key="4">
    <source>
        <dbReference type="PROSITE" id="PS50106"/>
    </source>
</evidence>
<dbReference type="InterPro" id="IPR009003">
    <property type="entry name" value="Peptidase_S1_PA"/>
</dbReference>
<dbReference type="RefSeq" id="WP_021686692.1">
    <property type="nucleotide sequence ID" value="NZ_KI260561.1"/>
</dbReference>
<dbReference type="EMBL" id="AWVH01000005">
    <property type="protein sequence ID" value="ERJ94319.1"/>
    <property type="molecule type" value="Genomic_DNA"/>
</dbReference>
<reference evidence="5 6" key="1">
    <citation type="submission" date="2013-08" db="EMBL/GenBank/DDBJ databases">
        <authorList>
            <person name="Weinstock G."/>
            <person name="Sodergren E."/>
            <person name="Wylie T."/>
            <person name="Fulton L."/>
            <person name="Fulton R."/>
            <person name="Fronick C."/>
            <person name="O'Laughlin M."/>
            <person name="Godfrey J."/>
            <person name="Miner T."/>
            <person name="Herter B."/>
            <person name="Appelbaum E."/>
            <person name="Cordes M."/>
            <person name="Lek S."/>
            <person name="Wollam A."/>
            <person name="Pepin K.H."/>
            <person name="Palsikar V.B."/>
            <person name="Mitreva M."/>
            <person name="Wilson R.K."/>
        </authorList>
    </citation>
    <scope>NUCLEOTIDE SEQUENCE [LARGE SCALE GENOMIC DNA]</scope>
    <source>
        <strain evidence="5 6">ATCC 700332</strain>
    </source>
</reference>
<dbReference type="PANTHER" id="PTHR43343">
    <property type="entry name" value="PEPTIDASE S12"/>
    <property type="match status" value="1"/>
</dbReference>
<evidence type="ECO:0000313" key="5">
    <source>
        <dbReference type="EMBL" id="ERJ94319.1"/>
    </source>
</evidence>
<dbReference type="InterPro" id="IPR001940">
    <property type="entry name" value="Peptidase_S1C"/>
</dbReference>
<organism evidence="5 6">
    <name type="scientific">Treponema lecithinolyticum ATCC 700332</name>
    <dbReference type="NCBI Taxonomy" id="1321815"/>
    <lineage>
        <taxon>Bacteria</taxon>
        <taxon>Pseudomonadati</taxon>
        <taxon>Spirochaetota</taxon>
        <taxon>Spirochaetia</taxon>
        <taxon>Spirochaetales</taxon>
        <taxon>Treponemataceae</taxon>
        <taxon>Treponema</taxon>
    </lineage>
</organism>
<dbReference type="SUPFAM" id="SSF50156">
    <property type="entry name" value="PDZ domain-like"/>
    <property type="match status" value="1"/>
</dbReference>
<comment type="similarity">
    <text evidence="1">Belongs to the peptidase S1C family.</text>
</comment>
<dbReference type="Pfam" id="PF13180">
    <property type="entry name" value="PDZ_2"/>
    <property type="match status" value="1"/>
</dbReference>
<comment type="caution">
    <text evidence="5">The sequence shown here is derived from an EMBL/GenBank/DDBJ whole genome shotgun (WGS) entry which is preliminary data.</text>
</comment>
<dbReference type="Proteomes" id="UP000016649">
    <property type="component" value="Unassembled WGS sequence"/>
</dbReference>
<dbReference type="SMART" id="SM00228">
    <property type="entry name" value="PDZ"/>
    <property type="match status" value="1"/>
</dbReference>
<dbReference type="InterPro" id="IPR043504">
    <property type="entry name" value="Peptidase_S1_PA_chymotrypsin"/>
</dbReference>
<proteinExistence type="inferred from homology"/>
<keyword evidence="3" id="KW-0378">Hydrolase</keyword>
<protein>
    <submittedName>
        <fullName evidence="5">Trypsin</fullName>
    </submittedName>
</protein>
<keyword evidence="2" id="KW-0645">Protease</keyword>
<dbReference type="SUPFAM" id="SSF50494">
    <property type="entry name" value="Trypsin-like serine proteases"/>
    <property type="match status" value="1"/>
</dbReference>
<evidence type="ECO:0000256" key="2">
    <source>
        <dbReference type="ARBA" id="ARBA00022670"/>
    </source>
</evidence>
<feature type="domain" description="PDZ" evidence="4">
    <location>
        <begin position="321"/>
        <end position="416"/>
    </location>
</feature>
<dbReference type="PANTHER" id="PTHR43343:SF3">
    <property type="entry name" value="PROTEASE DO-LIKE 8, CHLOROPLASTIC"/>
    <property type="match status" value="1"/>
</dbReference>